<protein>
    <submittedName>
        <fullName evidence="1">Uncharacterized protein</fullName>
    </submittedName>
</protein>
<organism evidence="1 2">
    <name type="scientific">Salipaludibacillus neizhouensis</name>
    <dbReference type="NCBI Taxonomy" id="885475"/>
    <lineage>
        <taxon>Bacteria</taxon>
        <taxon>Bacillati</taxon>
        <taxon>Bacillota</taxon>
        <taxon>Bacilli</taxon>
        <taxon>Bacillales</taxon>
        <taxon>Bacillaceae</taxon>
    </lineage>
</organism>
<dbReference type="EMBL" id="PDOE01000004">
    <property type="protein sequence ID" value="RKL67050.1"/>
    <property type="molecule type" value="Genomic_DNA"/>
</dbReference>
<proteinExistence type="predicted"/>
<evidence type="ECO:0000313" key="1">
    <source>
        <dbReference type="EMBL" id="RKL67050.1"/>
    </source>
</evidence>
<dbReference type="SUPFAM" id="SSF48239">
    <property type="entry name" value="Terpenoid cyclases/Protein prenyltransferases"/>
    <property type="match status" value="1"/>
</dbReference>
<sequence>MLLYKKMVALNDQITESYFEKQVVDDHSKYLGGIINVKTGIPSPSHVGTAAIIAGWVCSYVNPDSKYYQKSSLRFRLNSALDYMVNQQHEDGTISPGWTNYHSPPDTAFIVTGFAQIYLLLKEKQSGMVSDLINKVELFLERTIPAMLNGGCHTPNHRWVLTSALAHLYNIFEKRELVNRAEEWLLEGIDISEDGEWTERSNGIYNSVSDIFLYHTAKLLNKPELLDSVRKNLEMMEYLIHPNGEVVTDYSSRQDFGVKFDLSPYHLIYRLMAVHDNNSTFATMADLAVESLTDMGPANNHIMLGYLVYPFVQKMEVEKENLVTDYEVFINEHYPLSDNLLKMENVGHHSKIEHSSMHTSFGAPIIRYRKDETSATIMGRTPSFFSLRHGNASLLATQIFTSFTPGLIELDSLETIQGGYHLEKLMQKGYKGPIPSQCLSESIKGKPTESPWYLLPHQDRELTHNQYHKLDISILPDRNDWIINIRTDERKDVFTQIVFIFDANGNLSGKGLIPQKNSYFWKDDKLLYEAGGDKITLTSGAHEHWMEDIQHINQSHGAQIVKVNLLSPVNKTFHLKLE</sequence>
<dbReference type="Proteomes" id="UP000281498">
    <property type="component" value="Unassembled WGS sequence"/>
</dbReference>
<dbReference type="InterPro" id="IPR008930">
    <property type="entry name" value="Terpenoid_cyclase/PrenylTrfase"/>
</dbReference>
<evidence type="ECO:0000313" key="2">
    <source>
        <dbReference type="Proteomes" id="UP000281498"/>
    </source>
</evidence>
<dbReference type="AlphaFoldDB" id="A0A3A9K895"/>
<name>A0A3A9K895_9BACI</name>
<accession>A0A3A9K895</accession>
<keyword evidence="2" id="KW-1185">Reference proteome</keyword>
<gene>
    <name evidence="1" type="ORF">CR203_11060</name>
</gene>
<dbReference type="OrthoDB" id="1290722at2"/>
<reference evidence="1 2" key="1">
    <citation type="submission" date="2017-10" db="EMBL/GenBank/DDBJ databases">
        <title>Bacillus sp. nov., a halophilic bacterium isolated from a Keqin Lake.</title>
        <authorList>
            <person name="Wang H."/>
        </authorList>
    </citation>
    <scope>NUCLEOTIDE SEQUENCE [LARGE SCALE GENOMIC DNA]</scope>
    <source>
        <strain evidence="1 2">KCTC 13187</strain>
    </source>
</reference>
<comment type="caution">
    <text evidence="1">The sequence shown here is derived from an EMBL/GenBank/DDBJ whole genome shotgun (WGS) entry which is preliminary data.</text>
</comment>